<comment type="caution">
    <text evidence="1">The sequence shown here is derived from an EMBL/GenBank/DDBJ whole genome shotgun (WGS) entry which is preliminary data.</text>
</comment>
<gene>
    <name evidence="1" type="ORF">Tco_0890638</name>
</gene>
<evidence type="ECO:0000313" key="2">
    <source>
        <dbReference type="Proteomes" id="UP001151760"/>
    </source>
</evidence>
<accession>A0ABQ5C3Z4</accession>
<reference evidence="1" key="1">
    <citation type="journal article" date="2022" name="Int. J. Mol. Sci.">
        <title>Draft Genome of Tanacetum Coccineum: Genomic Comparison of Closely Related Tanacetum-Family Plants.</title>
        <authorList>
            <person name="Yamashiro T."/>
            <person name="Shiraishi A."/>
            <person name="Nakayama K."/>
            <person name="Satake H."/>
        </authorList>
    </citation>
    <scope>NUCLEOTIDE SEQUENCE</scope>
</reference>
<proteinExistence type="predicted"/>
<name>A0ABQ5C3Z4_9ASTR</name>
<protein>
    <submittedName>
        <fullName evidence="1">Uncharacterized protein</fullName>
    </submittedName>
</protein>
<dbReference type="Proteomes" id="UP001151760">
    <property type="component" value="Unassembled WGS sequence"/>
</dbReference>
<dbReference type="EMBL" id="BQNB010013826">
    <property type="protein sequence ID" value="GJT20701.1"/>
    <property type="molecule type" value="Genomic_DNA"/>
</dbReference>
<keyword evidence="2" id="KW-1185">Reference proteome</keyword>
<organism evidence="1 2">
    <name type="scientific">Tanacetum coccineum</name>
    <dbReference type="NCBI Taxonomy" id="301880"/>
    <lineage>
        <taxon>Eukaryota</taxon>
        <taxon>Viridiplantae</taxon>
        <taxon>Streptophyta</taxon>
        <taxon>Embryophyta</taxon>
        <taxon>Tracheophyta</taxon>
        <taxon>Spermatophyta</taxon>
        <taxon>Magnoliopsida</taxon>
        <taxon>eudicotyledons</taxon>
        <taxon>Gunneridae</taxon>
        <taxon>Pentapetalae</taxon>
        <taxon>asterids</taxon>
        <taxon>campanulids</taxon>
        <taxon>Asterales</taxon>
        <taxon>Asteraceae</taxon>
        <taxon>Asteroideae</taxon>
        <taxon>Anthemideae</taxon>
        <taxon>Anthemidinae</taxon>
        <taxon>Tanacetum</taxon>
    </lineage>
</organism>
<evidence type="ECO:0000313" key="1">
    <source>
        <dbReference type="EMBL" id="GJT20701.1"/>
    </source>
</evidence>
<sequence>MKAVRSSSHVSIVSSLSSFNHVFASLVSDRGNIIRRTASYSVCLYLNITDSEEFVNVFMRISFGSTIELVSFDESQVVTFNGKFICGFKNSDCRIRSWSNNTVGSPHRQLSGVEVDHFFDRRELFCFVDEVFDSEYVQVQTIKIVDKPLKLYSSQWVFRPVGIKRLLDDLRVTATKLMLLVYKLLLSVFRVNVAITKLQLLKRLGLLKDFLLSEKG</sequence>
<reference evidence="1" key="2">
    <citation type="submission" date="2022-01" db="EMBL/GenBank/DDBJ databases">
        <authorList>
            <person name="Yamashiro T."/>
            <person name="Shiraishi A."/>
            <person name="Satake H."/>
            <person name="Nakayama K."/>
        </authorList>
    </citation>
    <scope>NUCLEOTIDE SEQUENCE</scope>
</reference>